<dbReference type="Gene3D" id="3.30.2310.20">
    <property type="entry name" value="RelE-like"/>
    <property type="match status" value="1"/>
</dbReference>
<dbReference type="InterPro" id="IPR035093">
    <property type="entry name" value="RelE/ParE_toxin_dom_sf"/>
</dbReference>
<dbReference type="AlphaFoldDB" id="A0A5B8VK04"/>
<dbReference type="KEGG" id="agi:FSB73_03930"/>
<gene>
    <name evidence="1" type="ORF">FSB73_03930</name>
</gene>
<dbReference type="EMBL" id="CP042434">
    <property type="protein sequence ID" value="QEC70956.1"/>
    <property type="molecule type" value="Genomic_DNA"/>
</dbReference>
<dbReference type="InterPro" id="IPR007711">
    <property type="entry name" value="HigB-1"/>
</dbReference>
<evidence type="ECO:0000313" key="2">
    <source>
        <dbReference type="Proteomes" id="UP000321291"/>
    </source>
</evidence>
<evidence type="ECO:0000313" key="1">
    <source>
        <dbReference type="EMBL" id="QEC70956.1"/>
    </source>
</evidence>
<dbReference type="Proteomes" id="UP000321291">
    <property type="component" value="Chromosome"/>
</dbReference>
<keyword evidence="2" id="KW-1185">Reference proteome</keyword>
<accession>A0A5B8VK04</accession>
<dbReference type="OrthoDB" id="9801026at2"/>
<sequence length="110" mass="12488">MEIFFATKKLQKELENLNTLKKAFGTNAKRISKRLDDIRASRNLATLVLLQGANCHLLIGNKKGQWAIQISGNLRLTFRIHNTPIPLLPNGAIDLEQITEIEIINIIDYH</sequence>
<dbReference type="RefSeq" id="WP_146780216.1">
    <property type="nucleotide sequence ID" value="NZ_CP042434.1"/>
</dbReference>
<dbReference type="Pfam" id="PF05015">
    <property type="entry name" value="HigB-like_toxin"/>
    <property type="match status" value="1"/>
</dbReference>
<name>A0A5B8VK04_9BACT</name>
<organism evidence="1 2">
    <name type="scientific">Arachidicoccus ginsenosidivorans</name>
    <dbReference type="NCBI Taxonomy" id="496057"/>
    <lineage>
        <taxon>Bacteria</taxon>
        <taxon>Pseudomonadati</taxon>
        <taxon>Bacteroidota</taxon>
        <taxon>Chitinophagia</taxon>
        <taxon>Chitinophagales</taxon>
        <taxon>Chitinophagaceae</taxon>
        <taxon>Arachidicoccus</taxon>
    </lineage>
</organism>
<proteinExistence type="predicted"/>
<dbReference type="SUPFAM" id="SSF143011">
    <property type="entry name" value="RelE-like"/>
    <property type="match status" value="1"/>
</dbReference>
<protein>
    <submittedName>
        <fullName evidence="1">Killer suppression protein HigA</fullName>
    </submittedName>
</protein>
<reference evidence="1 2" key="1">
    <citation type="journal article" date="2017" name="Int. J. Syst. Evol. Microbiol.">
        <title>Arachidicoccus ginsenosidivorans sp. nov., with ginsenoside-converting activity isolated from ginseng cultivating soil.</title>
        <authorList>
            <person name="Siddiqi M.Z."/>
            <person name="Aslam Z."/>
            <person name="Im W.T."/>
        </authorList>
    </citation>
    <scope>NUCLEOTIDE SEQUENCE [LARGE SCALE GENOMIC DNA]</scope>
    <source>
        <strain evidence="1 2">Gsoil 809</strain>
    </source>
</reference>